<evidence type="ECO:0000313" key="5">
    <source>
        <dbReference type="Proteomes" id="UP000267268"/>
    </source>
</evidence>
<dbReference type="InterPro" id="IPR024607">
    <property type="entry name" value="Sulfatase_CS"/>
</dbReference>
<reference evidence="4 5" key="1">
    <citation type="submission" date="2018-12" db="EMBL/GenBank/DDBJ databases">
        <title>Flammeovirga pectinis sp. nov., isolated from the gut of the Korean scallop, Patinopecten yessoensis.</title>
        <authorList>
            <person name="Bae J.-W."/>
            <person name="Jeong Y.-S."/>
            <person name="Kang W."/>
        </authorList>
    </citation>
    <scope>NUCLEOTIDE SEQUENCE [LARGE SCALE GENOMIC DNA]</scope>
    <source>
        <strain evidence="4 5">L12M1</strain>
    </source>
</reference>
<dbReference type="RefSeq" id="WP_126617260.1">
    <property type="nucleotide sequence ID" value="NZ_CP034562.1"/>
</dbReference>
<dbReference type="Pfam" id="PF00884">
    <property type="entry name" value="Sulfatase"/>
    <property type="match status" value="1"/>
</dbReference>
<evidence type="ECO:0000256" key="1">
    <source>
        <dbReference type="ARBA" id="ARBA00008779"/>
    </source>
</evidence>
<protein>
    <submittedName>
        <fullName evidence="4">Arylsulfatase</fullName>
    </submittedName>
</protein>
<comment type="similarity">
    <text evidence="1">Belongs to the sulfatase family.</text>
</comment>
<name>A0A3Q9FTC3_9BACT</name>
<dbReference type="PROSITE" id="PS00149">
    <property type="entry name" value="SULFATASE_2"/>
    <property type="match status" value="1"/>
</dbReference>
<dbReference type="InterPro" id="IPR052701">
    <property type="entry name" value="GAG_Ulvan_Degrading_Sulfatases"/>
</dbReference>
<dbReference type="PANTHER" id="PTHR43751">
    <property type="entry name" value="SULFATASE"/>
    <property type="match status" value="1"/>
</dbReference>
<dbReference type="KEGG" id="fll:EI427_17735"/>
<keyword evidence="2" id="KW-0378">Hydrolase</keyword>
<dbReference type="GO" id="GO:0016787">
    <property type="term" value="F:hydrolase activity"/>
    <property type="evidence" value="ECO:0007669"/>
    <property type="project" value="UniProtKB-KW"/>
</dbReference>
<dbReference type="PANTHER" id="PTHR43751:SF6">
    <property type="entry name" value="N-ACETYLGALACTOSAMINE-6-O-SULFATASE"/>
    <property type="match status" value="1"/>
</dbReference>
<organism evidence="4 5">
    <name type="scientific">Flammeovirga pectinis</name>
    <dbReference type="NCBI Taxonomy" id="2494373"/>
    <lineage>
        <taxon>Bacteria</taxon>
        <taxon>Pseudomonadati</taxon>
        <taxon>Bacteroidota</taxon>
        <taxon>Cytophagia</taxon>
        <taxon>Cytophagales</taxon>
        <taxon>Flammeovirgaceae</taxon>
        <taxon>Flammeovirga</taxon>
    </lineage>
</organism>
<keyword evidence="5" id="KW-1185">Reference proteome</keyword>
<accession>A0A3Q9FTC3</accession>
<dbReference type="AlphaFoldDB" id="A0A3Q9FTC3"/>
<dbReference type="Gene3D" id="3.30.1120.10">
    <property type="match status" value="1"/>
</dbReference>
<dbReference type="Proteomes" id="UP000267268">
    <property type="component" value="Chromosome 1"/>
</dbReference>
<dbReference type="EMBL" id="CP034562">
    <property type="protein sequence ID" value="AZQ63999.1"/>
    <property type="molecule type" value="Genomic_DNA"/>
</dbReference>
<evidence type="ECO:0000256" key="2">
    <source>
        <dbReference type="ARBA" id="ARBA00022801"/>
    </source>
</evidence>
<sequence length="517" mass="56967">MNKIITTLAIGCSLLSCQKVDNNKVELSQENKKPNVILFYVDDLGYGDIGKNGLKGASTPEIDKLADGGILFTDVHSPHATCTPSRYSMLTGEYAFRKNAKVLKGDAPLLIDPDKKTLPDLFKQAGYATGVVGKWHLGLGNGNVDWNKAVKPGPLELGFDYSFLLPSTGDRVPSVYLENHHIVNLDPNDPITVSYEKNISDRPTGNAHPELLRQGADKQHGNTIINGISRIGYMKGGEKALWTDEDFPEKLAGKASNFIKKHKDEPFFLYFAFHDIHVPRLPSDQFKGKSEMGVRGDVILQMDYTTGLVMKTLKDLGIEDNTLVIFTSDNGPVLTDGYDDQAIELLGDHSPAGPFSGGKYSALEGGTRVPMIAYWPNKIKGGKVSDATFSHLDFYASFAKMFAIEVAANEAIDSKNILPALIGESKEGRPYMVEESYTISLRQGDWKYIQPIASTRRVPDFMEKFKNIDGGMSRAPQLFNLKTDIKEEVNVANQHPELVKGMQHILDSIQAIEVGVL</sequence>
<dbReference type="PROSITE" id="PS00523">
    <property type="entry name" value="SULFATASE_1"/>
    <property type="match status" value="1"/>
</dbReference>
<feature type="domain" description="Sulfatase N-terminal" evidence="3">
    <location>
        <begin position="34"/>
        <end position="401"/>
    </location>
</feature>
<proteinExistence type="inferred from homology"/>
<dbReference type="Gene3D" id="3.40.720.10">
    <property type="entry name" value="Alkaline Phosphatase, subunit A"/>
    <property type="match status" value="1"/>
</dbReference>
<evidence type="ECO:0000259" key="3">
    <source>
        <dbReference type="Pfam" id="PF00884"/>
    </source>
</evidence>
<dbReference type="SUPFAM" id="SSF53649">
    <property type="entry name" value="Alkaline phosphatase-like"/>
    <property type="match status" value="1"/>
</dbReference>
<dbReference type="InterPro" id="IPR000917">
    <property type="entry name" value="Sulfatase_N"/>
</dbReference>
<dbReference type="InterPro" id="IPR017850">
    <property type="entry name" value="Alkaline_phosphatase_core_sf"/>
</dbReference>
<dbReference type="PROSITE" id="PS51257">
    <property type="entry name" value="PROKAR_LIPOPROTEIN"/>
    <property type="match status" value="1"/>
</dbReference>
<evidence type="ECO:0000313" key="4">
    <source>
        <dbReference type="EMBL" id="AZQ63999.1"/>
    </source>
</evidence>
<dbReference type="CDD" id="cd16143">
    <property type="entry name" value="ARS_like"/>
    <property type="match status" value="1"/>
</dbReference>
<gene>
    <name evidence="4" type="ORF">EI427_17735</name>
</gene>
<dbReference type="OrthoDB" id="9764377at2"/>